<evidence type="ECO:0000313" key="3">
    <source>
        <dbReference type="EMBL" id="MBB6473026.1"/>
    </source>
</evidence>
<accession>A0A7X0ID97</accession>
<evidence type="ECO:0000256" key="1">
    <source>
        <dbReference type="PROSITE-ProRule" id="PRU00409"/>
    </source>
</evidence>
<dbReference type="Gene3D" id="3.30.1490.20">
    <property type="entry name" value="ATP-grasp fold, A domain"/>
    <property type="match status" value="1"/>
</dbReference>
<dbReference type="EMBL" id="JACHIU010000001">
    <property type="protein sequence ID" value="MBB6473026.1"/>
    <property type="molecule type" value="Genomic_DNA"/>
</dbReference>
<dbReference type="PANTHER" id="PTHR42793">
    <property type="entry name" value="COA BINDING DOMAIN CONTAINING PROTEIN"/>
    <property type="match status" value="1"/>
</dbReference>
<dbReference type="InterPro" id="IPR003781">
    <property type="entry name" value="CoA-bd"/>
</dbReference>
<dbReference type="EC" id="6.2.1.1" evidence="3"/>
<dbReference type="InterPro" id="IPR036291">
    <property type="entry name" value="NAD(P)-bd_dom_sf"/>
</dbReference>
<comment type="caution">
    <text evidence="3">The sequence shown here is derived from an EMBL/GenBank/DDBJ whole genome shotgun (WGS) entry which is preliminary data.</text>
</comment>
<dbReference type="Gene3D" id="3.40.50.720">
    <property type="entry name" value="NAD(P)-binding Rossmann-like Domain"/>
    <property type="match status" value="1"/>
</dbReference>
<dbReference type="GO" id="GO:0003987">
    <property type="term" value="F:acetate-CoA ligase activity"/>
    <property type="evidence" value="ECO:0007669"/>
    <property type="project" value="UniProtKB-EC"/>
</dbReference>
<dbReference type="Proteomes" id="UP000555564">
    <property type="component" value="Unassembled WGS sequence"/>
</dbReference>
<dbReference type="Gene3D" id="3.40.50.261">
    <property type="entry name" value="Succinyl-CoA synthetase domains"/>
    <property type="match status" value="2"/>
</dbReference>
<protein>
    <submittedName>
        <fullName evidence="3">Acetyl-CoA synthetase</fullName>
        <ecNumber evidence="3">6.2.1.1</ecNumber>
    </submittedName>
</protein>
<keyword evidence="3" id="KW-0436">Ligase</keyword>
<dbReference type="RefSeq" id="WP_184980504.1">
    <property type="nucleotide sequence ID" value="NZ_BAAALO010000016.1"/>
</dbReference>
<dbReference type="SUPFAM" id="SSF51735">
    <property type="entry name" value="NAD(P)-binding Rossmann-fold domains"/>
    <property type="match status" value="1"/>
</dbReference>
<feature type="domain" description="ATP-grasp" evidence="2">
    <location>
        <begin position="544"/>
        <end position="580"/>
    </location>
</feature>
<dbReference type="PROSITE" id="PS50975">
    <property type="entry name" value="ATP_GRASP"/>
    <property type="match status" value="1"/>
</dbReference>
<dbReference type="Pfam" id="PF13607">
    <property type="entry name" value="Succ_CoA_lig"/>
    <property type="match status" value="1"/>
</dbReference>
<gene>
    <name evidence="3" type="ORF">BJ992_002457</name>
</gene>
<dbReference type="GO" id="GO:0046872">
    <property type="term" value="F:metal ion binding"/>
    <property type="evidence" value="ECO:0007669"/>
    <property type="project" value="InterPro"/>
</dbReference>
<dbReference type="InterPro" id="IPR011761">
    <property type="entry name" value="ATP-grasp"/>
</dbReference>
<dbReference type="PANTHER" id="PTHR42793:SF4">
    <property type="entry name" value="BLL6376 PROTEIN"/>
    <property type="match status" value="1"/>
</dbReference>
<dbReference type="InterPro" id="IPR013815">
    <property type="entry name" value="ATP_grasp_subdomain_1"/>
</dbReference>
<dbReference type="Pfam" id="PF13380">
    <property type="entry name" value="CoA_binding_2"/>
    <property type="match status" value="1"/>
</dbReference>
<evidence type="ECO:0000259" key="2">
    <source>
        <dbReference type="PROSITE" id="PS50975"/>
    </source>
</evidence>
<keyword evidence="1" id="KW-0067">ATP-binding</keyword>
<dbReference type="Gene3D" id="3.30.470.20">
    <property type="entry name" value="ATP-grasp fold, B domain"/>
    <property type="match status" value="1"/>
</dbReference>
<dbReference type="AlphaFoldDB" id="A0A7X0ID97"/>
<name>A0A7X0ID97_9ACTN</name>
<dbReference type="SUPFAM" id="SSF56059">
    <property type="entry name" value="Glutathione synthetase ATP-binding domain-like"/>
    <property type="match status" value="1"/>
</dbReference>
<dbReference type="GO" id="GO:0005524">
    <property type="term" value="F:ATP binding"/>
    <property type="evidence" value="ECO:0007669"/>
    <property type="project" value="UniProtKB-UniRule"/>
</dbReference>
<dbReference type="InterPro" id="IPR016102">
    <property type="entry name" value="Succinyl-CoA_synth-like"/>
</dbReference>
<dbReference type="SMART" id="SM00881">
    <property type="entry name" value="CoA_binding"/>
    <property type="match status" value="1"/>
</dbReference>
<keyword evidence="4" id="KW-1185">Reference proteome</keyword>
<dbReference type="SUPFAM" id="SSF52210">
    <property type="entry name" value="Succinyl-CoA synthetase domains"/>
    <property type="match status" value="2"/>
</dbReference>
<dbReference type="Pfam" id="PF13549">
    <property type="entry name" value="ATP-grasp_5"/>
    <property type="match status" value="1"/>
</dbReference>
<proteinExistence type="predicted"/>
<reference evidence="3 4" key="1">
    <citation type="submission" date="2020-08" db="EMBL/GenBank/DDBJ databases">
        <title>Sequencing the genomes of 1000 actinobacteria strains.</title>
        <authorList>
            <person name="Klenk H.-P."/>
        </authorList>
    </citation>
    <scope>NUCLEOTIDE SEQUENCE [LARGE SCALE GENOMIC DNA]</scope>
    <source>
        <strain evidence="3 4">DSM 44936</strain>
    </source>
</reference>
<dbReference type="InterPro" id="IPR032875">
    <property type="entry name" value="Succ_CoA_lig_flav_dom"/>
</dbReference>
<evidence type="ECO:0000313" key="4">
    <source>
        <dbReference type="Proteomes" id="UP000555564"/>
    </source>
</evidence>
<organism evidence="3 4">
    <name type="scientific">Sphaerisporangium rubeum</name>
    <dbReference type="NCBI Taxonomy" id="321317"/>
    <lineage>
        <taxon>Bacteria</taxon>
        <taxon>Bacillati</taxon>
        <taxon>Actinomycetota</taxon>
        <taxon>Actinomycetes</taxon>
        <taxon>Streptosporangiales</taxon>
        <taxon>Streptosporangiaceae</taxon>
        <taxon>Sphaerisporangium</taxon>
    </lineage>
</organism>
<keyword evidence="1" id="KW-0547">Nucleotide-binding</keyword>
<sequence length="743" mass="73999">MNLARLLRPRSVAVVGASTRPGSYGNLAVANLVTAGFPGPVFGVHPTAAEVHGVPCVPRIADLPLAPDAAVIATPAATVPGLVAEAGARGCGGAVVFAAGFAETSTPGGVRLQEELVAAAARYDMPVCGPNGNGIVAVAARAPLWGDAYVTRRPGGVALVSQSGNVAVNALLSARGLRLHTVVSCGNQAVAGAADYLAALAASDGVRAVGLYLEDAGDGRRLAEALAACADRGVGVAVLQGGSSALGAASAAAHTGAVAGDARVLRALVEEAGGAWAHNPHELLELAKTLACAAPPGPTGIAGSGTPAWGRPPESEREAPVVDQVPEAEHGVRVTGQVPGAERGVAVSERRGPEVGVLVVTCSGGDAAVAADEAARHGVPLATLSEATRVALQNLLPETATPGNPLDYTAVIFGDAARTAALITVAAGDPSVGPVLVCHDRPASVPEGAAAEWDGALEGIISAAEALPGRLVVASTLPELMPEEVAERLTGHGAAPVAGLTEGVRCAGALLRRTAGGERLREIAAAATRAGSAAGSRPAEHEAKALARSYGIPVPAGRTARTPDEAVAVAAALGVPVAVKLSGPDIGHKADIGAVVLDVRRPEDVRAAADRLLGLPVEGMLLVEEMAPPGVEMMVAVRRDGVVPVLVVAMGGTWVEVLDDTVLLPLPVTPEQVVAAVRRLRGAALLNGGRGRPPVPLAAFAALATRAAALAREEDLALLEFNPVIVGPGGTTAVDAVVARVGA</sequence>